<evidence type="ECO:0000313" key="2">
    <source>
        <dbReference type="Proteomes" id="UP000265566"/>
    </source>
</evidence>
<gene>
    <name evidence="1" type="ORF">MtrunA17_Chr8g0358361</name>
</gene>
<reference evidence="2" key="1">
    <citation type="journal article" date="2018" name="Nat. Plants">
        <title>Whole-genome landscape of Medicago truncatula symbiotic genes.</title>
        <authorList>
            <person name="Pecrix Y."/>
            <person name="Staton S.E."/>
            <person name="Sallet E."/>
            <person name="Lelandais-Briere C."/>
            <person name="Moreau S."/>
            <person name="Carrere S."/>
            <person name="Blein T."/>
            <person name="Jardinaud M.F."/>
            <person name="Latrasse D."/>
            <person name="Zouine M."/>
            <person name="Zahm M."/>
            <person name="Kreplak J."/>
            <person name="Mayjonade B."/>
            <person name="Satge C."/>
            <person name="Perez M."/>
            <person name="Cauet S."/>
            <person name="Marande W."/>
            <person name="Chantry-Darmon C."/>
            <person name="Lopez-Roques C."/>
            <person name="Bouchez O."/>
            <person name="Berard A."/>
            <person name="Debelle F."/>
            <person name="Munos S."/>
            <person name="Bendahmane A."/>
            <person name="Berges H."/>
            <person name="Niebel A."/>
            <person name="Buitink J."/>
            <person name="Frugier F."/>
            <person name="Benhamed M."/>
            <person name="Crespi M."/>
            <person name="Gouzy J."/>
            <person name="Gamas P."/>
        </authorList>
    </citation>
    <scope>NUCLEOTIDE SEQUENCE [LARGE SCALE GENOMIC DNA]</scope>
    <source>
        <strain evidence="2">cv. Jemalong A17</strain>
    </source>
</reference>
<proteinExistence type="predicted"/>
<dbReference type="EMBL" id="PSQE01000008">
    <property type="protein sequence ID" value="RHN40765.1"/>
    <property type="molecule type" value="Genomic_DNA"/>
</dbReference>
<dbReference type="Proteomes" id="UP000265566">
    <property type="component" value="Chromosome 8"/>
</dbReference>
<dbReference type="AlphaFoldDB" id="A0A396GPZ3"/>
<name>A0A396GPZ3_MEDTR</name>
<protein>
    <submittedName>
        <fullName evidence="1">Uncharacterized protein</fullName>
    </submittedName>
</protein>
<comment type="caution">
    <text evidence="1">The sequence shown here is derived from an EMBL/GenBank/DDBJ whole genome shotgun (WGS) entry which is preliminary data.</text>
</comment>
<dbReference type="Gramene" id="rna46966">
    <property type="protein sequence ID" value="RHN40765.1"/>
    <property type="gene ID" value="gene46966"/>
</dbReference>
<organism evidence="1 2">
    <name type="scientific">Medicago truncatula</name>
    <name type="common">Barrel medic</name>
    <name type="synonym">Medicago tribuloides</name>
    <dbReference type="NCBI Taxonomy" id="3880"/>
    <lineage>
        <taxon>Eukaryota</taxon>
        <taxon>Viridiplantae</taxon>
        <taxon>Streptophyta</taxon>
        <taxon>Embryophyta</taxon>
        <taxon>Tracheophyta</taxon>
        <taxon>Spermatophyta</taxon>
        <taxon>Magnoliopsida</taxon>
        <taxon>eudicotyledons</taxon>
        <taxon>Gunneridae</taxon>
        <taxon>Pentapetalae</taxon>
        <taxon>rosids</taxon>
        <taxon>fabids</taxon>
        <taxon>Fabales</taxon>
        <taxon>Fabaceae</taxon>
        <taxon>Papilionoideae</taxon>
        <taxon>50 kb inversion clade</taxon>
        <taxon>NPAAA clade</taxon>
        <taxon>Hologalegina</taxon>
        <taxon>IRL clade</taxon>
        <taxon>Trifolieae</taxon>
        <taxon>Medicago</taxon>
    </lineage>
</organism>
<sequence>MLGSLLPCSFRFSMVEEEIVVPALTWPGEDPLETESSFALDGTGEIPFTSVGKIEDLAVVVPSTSDRVCSEYDNHVFPVYEVVFEDMGFQLPFFDFQREALRWTKLSPSQINPQLQYFHDYV</sequence>
<accession>A0A396GPZ3</accession>
<evidence type="ECO:0000313" key="1">
    <source>
        <dbReference type="EMBL" id="RHN40765.1"/>
    </source>
</evidence>